<dbReference type="Proteomes" id="UP000399692">
    <property type="component" value="Unassembled WGS sequence"/>
</dbReference>
<sequence>MGITIRKPELDRDGQRWVEFSKGAKILVASFGNPLFKSHKAIVQRHLDSIDAQTKAGTKDFSLAPVADIEFESGDDLFYELAARYLIKDWDGVDVAEAPGVPAKYTPELCIQLMQMMPDVYWVAIRTSLDIMTRAEERSKETAKKRSTPTSGGGSGRAKPTRKPAGSAKG</sequence>
<dbReference type="RefSeq" id="WP_224786341.1">
    <property type="nucleotide sequence ID" value="NZ_CABVHF010000001.1"/>
</dbReference>
<name>A0A5E6P417_PSEFL</name>
<protein>
    <submittedName>
        <fullName evidence="2">Uncharacterized protein</fullName>
    </submittedName>
</protein>
<feature type="region of interest" description="Disordered" evidence="1">
    <location>
        <begin position="135"/>
        <end position="170"/>
    </location>
</feature>
<gene>
    <name evidence="2" type="ORF">PS631_00130</name>
</gene>
<accession>A0A5E6P417</accession>
<reference evidence="2 3" key="1">
    <citation type="submission" date="2019-09" db="EMBL/GenBank/DDBJ databases">
        <authorList>
            <person name="Chandra G."/>
            <person name="Truman W A."/>
        </authorList>
    </citation>
    <scope>NUCLEOTIDE SEQUENCE [LARGE SCALE GENOMIC DNA]</scope>
    <source>
        <strain evidence="2">PS631</strain>
    </source>
</reference>
<proteinExistence type="predicted"/>
<evidence type="ECO:0000256" key="1">
    <source>
        <dbReference type="SAM" id="MobiDB-lite"/>
    </source>
</evidence>
<evidence type="ECO:0000313" key="3">
    <source>
        <dbReference type="Proteomes" id="UP000399692"/>
    </source>
</evidence>
<organism evidence="2 3">
    <name type="scientific">Pseudomonas fluorescens</name>
    <dbReference type="NCBI Taxonomy" id="294"/>
    <lineage>
        <taxon>Bacteria</taxon>
        <taxon>Pseudomonadati</taxon>
        <taxon>Pseudomonadota</taxon>
        <taxon>Gammaproteobacteria</taxon>
        <taxon>Pseudomonadales</taxon>
        <taxon>Pseudomonadaceae</taxon>
        <taxon>Pseudomonas</taxon>
    </lineage>
</organism>
<feature type="compositionally biased region" description="Basic and acidic residues" evidence="1">
    <location>
        <begin position="135"/>
        <end position="144"/>
    </location>
</feature>
<dbReference type="EMBL" id="CABVHF010000001">
    <property type="protein sequence ID" value="VVM37966.1"/>
    <property type="molecule type" value="Genomic_DNA"/>
</dbReference>
<dbReference type="AlphaFoldDB" id="A0A5E6P417"/>
<evidence type="ECO:0000313" key="2">
    <source>
        <dbReference type="EMBL" id="VVM37966.1"/>
    </source>
</evidence>